<dbReference type="Pfam" id="PF05884">
    <property type="entry name" value="ZYG-11_interact"/>
    <property type="match status" value="1"/>
</dbReference>
<name>Q20960_CAEEL</name>
<dbReference type="SMR" id="Q20960"/>
<keyword evidence="1" id="KW-0472">Membrane</keyword>
<dbReference type="InterPro" id="IPR008574">
    <property type="entry name" value="Nematodes_ZYG-11_interact"/>
</dbReference>
<organism evidence="2 3">
    <name type="scientific">Caenorhabditis elegans</name>
    <dbReference type="NCBI Taxonomy" id="6239"/>
    <lineage>
        <taxon>Eukaryota</taxon>
        <taxon>Metazoa</taxon>
        <taxon>Ecdysozoa</taxon>
        <taxon>Nematoda</taxon>
        <taxon>Chromadorea</taxon>
        <taxon>Rhabditida</taxon>
        <taxon>Rhabditina</taxon>
        <taxon>Rhabditomorpha</taxon>
        <taxon>Rhabditoidea</taxon>
        <taxon>Rhabditidae</taxon>
        <taxon>Peloderinae</taxon>
        <taxon>Caenorhabditis</taxon>
    </lineage>
</organism>
<dbReference type="PANTHER" id="PTHR31176:SF3">
    <property type="entry name" value="PROTEIN CBG02297"/>
    <property type="match status" value="1"/>
</dbReference>
<dbReference type="InParanoid" id="Q20960"/>
<dbReference type="PaxDb" id="6239-F58A6.5"/>
<dbReference type="Bgee" id="WBGene00019024">
    <property type="expression patterns" value="Expressed in material anatomical entity and 3 other cell types or tissues"/>
</dbReference>
<dbReference type="EMBL" id="BX284602">
    <property type="protein sequence ID" value="CCD65836.1"/>
    <property type="molecule type" value="Genomic_DNA"/>
</dbReference>
<dbReference type="PANTHER" id="PTHR31176">
    <property type="entry name" value="MFS DOMAIN-CONTAINING PROTEIN-RELATED"/>
    <property type="match status" value="1"/>
</dbReference>
<dbReference type="WormBase" id="F58A6.5">
    <property type="protein sequence ID" value="CE04678"/>
    <property type="gene ID" value="WBGene00019024"/>
</dbReference>
<feature type="transmembrane region" description="Helical" evidence="1">
    <location>
        <begin position="275"/>
        <end position="292"/>
    </location>
</feature>
<feature type="transmembrane region" description="Helical" evidence="1">
    <location>
        <begin position="129"/>
        <end position="153"/>
    </location>
</feature>
<dbReference type="CTD" id="173883"/>
<accession>Q20960</accession>
<dbReference type="KEGG" id="cel:CELE_F58A6.5"/>
<evidence type="ECO:0000313" key="2">
    <source>
        <dbReference type="EMBL" id="CCD65836.1"/>
    </source>
</evidence>
<dbReference type="PhylomeDB" id="Q20960"/>
<gene>
    <name evidence="2" type="ORF">CELE_F58A6.5</name>
    <name evidence="2 4" type="ORF">F58A6.5</name>
</gene>
<dbReference type="RefSeq" id="NP_494955.1">
    <property type="nucleotide sequence ID" value="NM_062554.4"/>
</dbReference>
<feature type="transmembrane region" description="Helical" evidence="1">
    <location>
        <begin position="217"/>
        <end position="237"/>
    </location>
</feature>
<dbReference type="HOGENOM" id="CLU_076971_0_0_1"/>
<keyword evidence="1" id="KW-1133">Transmembrane helix</keyword>
<feature type="transmembrane region" description="Helical" evidence="1">
    <location>
        <begin position="189"/>
        <end position="210"/>
    </location>
</feature>
<dbReference type="eggNOG" id="ENOG502TFDN">
    <property type="taxonomic scope" value="Eukaryota"/>
</dbReference>
<dbReference type="PIRSF" id="PIRSF016383">
    <property type="entry name" value="DUF856_CAE_spp"/>
    <property type="match status" value="1"/>
</dbReference>
<dbReference type="OMA" id="YSIAFRC"/>
<feature type="transmembrane region" description="Helical" evidence="1">
    <location>
        <begin position="165"/>
        <end position="183"/>
    </location>
</feature>
<dbReference type="UCSC" id="F58A6.5">
    <property type="organism name" value="c. elegans"/>
</dbReference>
<protein>
    <submittedName>
        <fullName evidence="2">Uncharacterized protein</fullName>
    </submittedName>
</protein>
<dbReference type="GeneID" id="173883"/>
<dbReference type="STRING" id="6239.F58A6.5.1"/>
<dbReference type="AGR" id="WB:WBGene00019024"/>
<proteinExistence type="predicted"/>
<feature type="transmembrane region" description="Helical" evidence="1">
    <location>
        <begin position="243"/>
        <end position="263"/>
    </location>
</feature>
<feature type="transmembrane region" description="Helical" evidence="1">
    <location>
        <begin position="102"/>
        <end position="123"/>
    </location>
</feature>
<dbReference type="PIR" id="T16495">
    <property type="entry name" value="T16495"/>
</dbReference>
<evidence type="ECO:0000313" key="4">
    <source>
        <dbReference type="WormBase" id="F58A6.5"/>
    </source>
</evidence>
<keyword evidence="3" id="KW-1185">Reference proteome</keyword>
<reference evidence="2 3" key="1">
    <citation type="journal article" date="1998" name="Science">
        <title>Genome sequence of the nematode C. elegans: a platform for investigating biology.</title>
        <authorList>
            <consortium name="The C. elegans sequencing consortium"/>
            <person name="Sulson J.E."/>
            <person name="Waterston R."/>
        </authorList>
    </citation>
    <scope>NUCLEOTIDE SEQUENCE [LARGE SCALE GENOMIC DNA]</scope>
    <source>
        <strain evidence="2 3">Bristol N2</strain>
    </source>
</reference>
<evidence type="ECO:0000313" key="3">
    <source>
        <dbReference type="Proteomes" id="UP000001940"/>
    </source>
</evidence>
<sequence length="298" mass="33659">MPEDADNGYERLEDITNAVKNEGTEVTHVLRDVIRNYSDLGHDLQEYYDKNLRKFPETVERTANDVYHFAQTFKEDVNWFGNLMMNMSPPEKSSGFNISKTFANATFLLIVASISSFIGSYITAPVFGIIFLNLGAILVITIVIPLIASYVYYNLRVRSLAEKRIASCAFIFVQSVLIGFINQDDWVESAPFTVFTQMIASFVYPMVLIHTDNRQKILGSVAGLSIFCHLFIGLIFSGINGPFLMMAVMYTVLAVALIQYSIAFRTQTDYDMMHLAMQYVFLVSGVKMFALMEFGTDT</sequence>
<dbReference type="Proteomes" id="UP000001940">
    <property type="component" value="Chromosome II"/>
</dbReference>
<dbReference type="OrthoDB" id="5809833at2759"/>
<evidence type="ECO:0000256" key="1">
    <source>
        <dbReference type="SAM" id="Phobius"/>
    </source>
</evidence>
<keyword evidence="1" id="KW-0812">Transmembrane</keyword>
<dbReference type="AlphaFoldDB" id="Q20960"/>